<organism evidence="1 2">
    <name type="scientific">Coniosporium tulheliwenetii</name>
    <dbReference type="NCBI Taxonomy" id="3383036"/>
    <lineage>
        <taxon>Eukaryota</taxon>
        <taxon>Fungi</taxon>
        <taxon>Dikarya</taxon>
        <taxon>Ascomycota</taxon>
        <taxon>Pezizomycotina</taxon>
        <taxon>Dothideomycetes</taxon>
        <taxon>Dothideomycetes incertae sedis</taxon>
        <taxon>Coniosporium</taxon>
    </lineage>
</organism>
<comment type="caution">
    <text evidence="1">The sequence shown here is derived from an EMBL/GenBank/DDBJ whole genome shotgun (WGS) entry which is preliminary data.</text>
</comment>
<dbReference type="Proteomes" id="UP001172680">
    <property type="component" value="Unassembled WGS sequence"/>
</dbReference>
<accession>A0ACC2Z0S8</accession>
<evidence type="ECO:0000313" key="1">
    <source>
        <dbReference type="EMBL" id="KAJ9640906.1"/>
    </source>
</evidence>
<keyword evidence="2" id="KW-1185">Reference proteome</keyword>
<protein>
    <submittedName>
        <fullName evidence="1">Uncharacterized protein</fullName>
    </submittedName>
</protein>
<name>A0ACC2Z0S8_9PEZI</name>
<dbReference type="EMBL" id="JAPDRP010000016">
    <property type="protein sequence ID" value="KAJ9640906.1"/>
    <property type="molecule type" value="Genomic_DNA"/>
</dbReference>
<proteinExistence type="predicted"/>
<sequence length="1668" mass="183399">MASLRSKTQVGAAPWLLNERQQANELIEQEVEEFTYSVRNEMEWLNEHMAEIFTRNQLNVADIFKTPGKLRGKTPRTARKRNPLETRAPLTDIFGPNPQAEPSPAQKTQFYRNVARFQVAEDANRAAPIPTSPQKRVLGIGKENTDSGYHGTTDDEMEIDRAPVAPRSPLKQQAPAVPDPVPSLPVEPAEEDHELNKEARRATKESFVSAEEVLENNKPPQEDLNNEDEGDTIPDEDVDILVADAGAEEGGRKEGKGVSQQFSVGAETASAMNSILHEAEDVNDPMEVDGVRSPSEGSSPVKPLLRKSSLTFATLPAREPLASKQSIGNRISRTSHLDQYKSSYRSSNLGRFTGGKSLGGSQHVPAIDSPDEKHHMDVDEENRPPLGREESETTRLHNKTSTQRLHERINMLGQAKETKEFRSSKSIPSSNPASQLPKQRNRNPPRILFSQPDEQPTAAVVQATEDDEDDWITPVVSTTAAATAPRPALQRTHSNKSQASIPEKGATENMDHAPHVPQKSPARAASPTKSRPAFGHLKSSSASVLPSPGKSSMAPPLSHKKTVSVSNPPLSNLPSSATPVGSPVGKKFADGPLSASKAKFYSVLKSAKGIFASSAGASAQAKMEALSPAIHHTRSQVQASQPHNVLSPNTRAGPASTLYPEIQIPAQAETAPTPTRAQEGRKTRSSTEREEKRKEKEARDRQRAVDDLEKAREKERQKVLSQKQKDTKTTAEEQALQQKAEPESRPENPHSHDDEVDAVEAMPPPPPPKSLLPTANSQKPRGRLAKPTKNPSTALRPAAMSIKVPSQSFRQIPQPGSALPAESHDMLPPAVPSKQPGIASKQSTTSLQSASSTESFRTASSTQTRTKALEAAARKKEQDERDAQRRAERQRELEQRRAAKQDEERRLEQQRKAAEELRKQEAKKAAQKAAETKRPTRQQQQLSRPQSRQANDLASTLQAEKTLAPPPRQRGDLGATRPVSRMNTMQEPPPARAVPQINPAKPPKRVFQPEEDDEPVQRPTLQRNPPSFKQLDAKRRKTIDEEEEHLEEPRRSVMAPPMRPSNIIRKEQPRFPNGYTTAPPPAAHPIPHAPTLWKQTVNGQHQLQHPKPSTHPNDMAKISTAKIPFADAPNPAGPTTSLHPPTYKTPARNLHPAAPNTAGPKSSPHYPASETIALPEIATDSEDEDSENEFSAPSWVASPALRELLQQQQLVDPAEIFGPIAELKMEEVFRNKDRHKRFRDRTSSANWNGADRLTEEERRRDREGRESDYKDDGTNILLDANENAYGPGLSLNASGALSNGSSSIANGTSEPSLDIDLLGLHRYPDPHQHPLKRALCNLRNTHVHTTKDLTPDNLFVGVGSDEAIDALLRAFCRPGVDKILTCPPTYGMYSVSAAVNDVGIVTVPLDADNSFSLRPEAINARLAEEENIKLVYICSPGNPTANLIRKDDIQAVLEHPSWNGVVVLDEAYIDFSPEGSSLAEWVAEWPNLVVMQTLSKAFGLAGIRLGAAFTSPEIARLLNGLKAPYNISNPTSQIALAALEERNLGVMRENRKRILEQRERLLRELPKIDGIGRFLGGADSNFLLVEMLDKDGKPSNEVALKVYERLAEDRGVVVRFRGKEYGCFGCLRITVGTEKEVDRFLEEIKDVLAANGVVDEEKKEKEANAVVA</sequence>
<reference evidence="1" key="1">
    <citation type="submission" date="2022-10" db="EMBL/GenBank/DDBJ databases">
        <title>Culturing micro-colonial fungi from biological soil crusts in the Mojave desert and describing Neophaeococcomyces mojavensis, and introducing the new genera and species Taxawa tesnikishii.</title>
        <authorList>
            <person name="Kurbessoian T."/>
            <person name="Stajich J.E."/>
        </authorList>
    </citation>
    <scope>NUCLEOTIDE SEQUENCE</scope>
    <source>
        <strain evidence="1">JES_115</strain>
    </source>
</reference>
<evidence type="ECO:0000313" key="2">
    <source>
        <dbReference type="Proteomes" id="UP001172680"/>
    </source>
</evidence>
<gene>
    <name evidence="1" type="ORF">H2199_005574</name>
</gene>